<accession>A0AAN6UR22</accession>
<feature type="compositionally biased region" description="Basic and acidic residues" evidence="5">
    <location>
        <begin position="348"/>
        <end position="361"/>
    </location>
</feature>
<protein>
    <submittedName>
        <fullName evidence="8">Tubulin nucleotide-binding domain-like protein</fullName>
    </submittedName>
</protein>
<dbReference type="Gene3D" id="3.40.50.1440">
    <property type="entry name" value="Tubulin/FtsZ, GTPase domain"/>
    <property type="match status" value="1"/>
</dbReference>
<dbReference type="GO" id="GO:0007005">
    <property type="term" value="P:mitochondrion organization"/>
    <property type="evidence" value="ECO:0007669"/>
    <property type="project" value="InterPro"/>
</dbReference>
<dbReference type="InterPro" id="IPR019605">
    <property type="entry name" value="Misato_II_tubulin-like"/>
</dbReference>
<gene>
    <name evidence="8" type="ORF">BT67DRAFT_100984</name>
</gene>
<evidence type="ECO:0000256" key="3">
    <source>
        <dbReference type="ARBA" id="ARBA00008507"/>
    </source>
</evidence>
<evidence type="ECO:0000259" key="6">
    <source>
        <dbReference type="Pfam" id="PF10644"/>
    </source>
</evidence>
<dbReference type="InterPro" id="IPR049942">
    <property type="entry name" value="DML1/Misato"/>
</dbReference>
<evidence type="ECO:0000256" key="2">
    <source>
        <dbReference type="ARBA" id="ARBA00004173"/>
    </source>
</evidence>
<comment type="similarity">
    <text evidence="3">Belongs to the misato family.</text>
</comment>
<dbReference type="InterPro" id="IPR029209">
    <property type="entry name" value="DML1/Misato_tubulin"/>
</dbReference>
<evidence type="ECO:0000256" key="5">
    <source>
        <dbReference type="SAM" id="MobiDB-lite"/>
    </source>
</evidence>
<evidence type="ECO:0000313" key="8">
    <source>
        <dbReference type="EMBL" id="KAK4137261.1"/>
    </source>
</evidence>
<comment type="caution">
    <text evidence="8">The sequence shown here is derived from an EMBL/GenBank/DDBJ whole genome shotgun (WGS) entry which is preliminary data.</text>
</comment>
<dbReference type="PANTHER" id="PTHR13391:SF0">
    <property type="entry name" value="PROTEIN MISATO HOMOLOG 1"/>
    <property type="match status" value="1"/>
</dbReference>
<name>A0AAN6UR22_9PEZI</name>
<evidence type="ECO:0000256" key="1">
    <source>
        <dbReference type="ARBA" id="ARBA00003757"/>
    </source>
</evidence>
<evidence type="ECO:0000259" key="7">
    <source>
        <dbReference type="Pfam" id="PF14881"/>
    </source>
</evidence>
<reference evidence="8" key="1">
    <citation type="journal article" date="2023" name="Mol. Phylogenet. Evol.">
        <title>Genome-scale phylogeny and comparative genomics of the fungal order Sordariales.</title>
        <authorList>
            <person name="Hensen N."/>
            <person name="Bonometti L."/>
            <person name="Westerberg I."/>
            <person name="Brannstrom I.O."/>
            <person name="Guillou S."/>
            <person name="Cros-Aarteil S."/>
            <person name="Calhoun S."/>
            <person name="Haridas S."/>
            <person name="Kuo A."/>
            <person name="Mondo S."/>
            <person name="Pangilinan J."/>
            <person name="Riley R."/>
            <person name="LaButti K."/>
            <person name="Andreopoulos B."/>
            <person name="Lipzen A."/>
            <person name="Chen C."/>
            <person name="Yan M."/>
            <person name="Daum C."/>
            <person name="Ng V."/>
            <person name="Clum A."/>
            <person name="Steindorff A."/>
            <person name="Ohm R.A."/>
            <person name="Martin F."/>
            <person name="Silar P."/>
            <person name="Natvig D.O."/>
            <person name="Lalanne C."/>
            <person name="Gautier V."/>
            <person name="Ament-Velasquez S.L."/>
            <person name="Kruys A."/>
            <person name="Hutchinson M.I."/>
            <person name="Powell A.J."/>
            <person name="Barry K."/>
            <person name="Miller A.N."/>
            <person name="Grigoriev I.V."/>
            <person name="Debuchy R."/>
            <person name="Gladieux P."/>
            <person name="Hiltunen Thoren M."/>
            <person name="Johannesson H."/>
        </authorList>
    </citation>
    <scope>NUCLEOTIDE SEQUENCE</scope>
    <source>
        <strain evidence="8">CBS 123565</strain>
    </source>
</reference>
<comment type="subcellular location">
    <subcellularLocation>
        <location evidence="2">Mitochondrion</location>
    </subcellularLocation>
</comment>
<dbReference type="InterPro" id="IPR036525">
    <property type="entry name" value="Tubulin/FtsZ_GTPase_sf"/>
</dbReference>
<sequence length="521" mass="57663">MREIITVQLGQQANYLATHFWNTQESYFTYAADQQESPVDHDIHFRPGLAPDGTETFMPRTVIYDLKGAFGTLRKINPLYDVNNDAASPPQALWSGTTTVQTAPAIPESPYQTALNAGLVPAKPTPAQIRFFSDYARVFYHPRSIVPLAATQQHDAAQEAAAVAPPLAHFAAGEALFADLDRAHDLLDRDLRRFVEEADQMQAVQLFTGVDDGWGGFASRFVERVRDEYGKGAVWVWGVQAPLAGVARDRRLLALANKARTMTELYNQASIVVPMALPATLPHRIRLDPTSKWHTSALLAAAVESATLPSRLKDPTRRETLDGMAEVLNVMGKQNVAGLQMSFSRQGSDARKDTRQGKLSEEELSEGVQLDIRFMPSDRLESYSRSNGASKPRVFSQVIASRGYSEDEADDEEVDDTGRRVRRSAYEPVTKSYYSDLAFPLLDSYPDIFRDGEDEPLTEAVNITASLSTDSSVCGNLKNLRTTVLRSFGVEDREALGNDLMEMADEYHEGWSSGSDDGEDD</sequence>
<dbReference type="AlphaFoldDB" id="A0AAN6UR22"/>
<dbReference type="EMBL" id="MU853402">
    <property type="protein sequence ID" value="KAK4137261.1"/>
    <property type="molecule type" value="Genomic_DNA"/>
</dbReference>
<evidence type="ECO:0000256" key="4">
    <source>
        <dbReference type="ARBA" id="ARBA00023128"/>
    </source>
</evidence>
<dbReference type="Pfam" id="PF10644">
    <property type="entry name" value="Misat_Tub_SegII"/>
    <property type="match status" value="1"/>
</dbReference>
<feature type="domain" description="Misato Segment II tubulin-like" evidence="6">
    <location>
        <begin position="2"/>
        <end position="116"/>
    </location>
</feature>
<dbReference type="Proteomes" id="UP001304895">
    <property type="component" value="Unassembled WGS sequence"/>
</dbReference>
<keyword evidence="4" id="KW-0496">Mitochondrion</keyword>
<keyword evidence="9" id="KW-1185">Reference proteome</keyword>
<dbReference type="Pfam" id="PF14881">
    <property type="entry name" value="Tubulin_3"/>
    <property type="match status" value="1"/>
</dbReference>
<organism evidence="8 9">
    <name type="scientific">Trichocladium antarcticum</name>
    <dbReference type="NCBI Taxonomy" id="1450529"/>
    <lineage>
        <taxon>Eukaryota</taxon>
        <taxon>Fungi</taxon>
        <taxon>Dikarya</taxon>
        <taxon>Ascomycota</taxon>
        <taxon>Pezizomycotina</taxon>
        <taxon>Sordariomycetes</taxon>
        <taxon>Sordariomycetidae</taxon>
        <taxon>Sordariales</taxon>
        <taxon>Chaetomiaceae</taxon>
        <taxon>Trichocladium</taxon>
    </lineage>
</organism>
<comment type="function">
    <text evidence="1">Involved in the partitioning of the mitochondrial organelle and mitochondrial DNA (mtDNA) inheritance.</text>
</comment>
<evidence type="ECO:0000313" key="9">
    <source>
        <dbReference type="Proteomes" id="UP001304895"/>
    </source>
</evidence>
<proteinExistence type="inferred from homology"/>
<dbReference type="PANTHER" id="PTHR13391">
    <property type="entry name" value="MITOCHONDRIAL DISTRIBUTION REGULATOR MISATO"/>
    <property type="match status" value="1"/>
</dbReference>
<reference evidence="8" key="2">
    <citation type="submission" date="2023-05" db="EMBL/GenBank/DDBJ databases">
        <authorList>
            <consortium name="Lawrence Berkeley National Laboratory"/>
            <person name="Steindorff A."/>
            <person name="Hensen N."/>
            <person name="Bonometti L."/>
            <person name="Westerberg I."/>
            <person name="Brannstrom I.O."/>
            <person name="Guillou S."/>
            <person name="Cros-Aarteil S."/>
            <person name="Calhoun S."/>
            <person name="Haridas S."/>
            <person name="Kuo A."/>
            <person name="Mondo S."/>
            <person name="Pangilinan J."/>
            <person name="Riley R."/>
            <person name="Labutti K."/>
            <person name="Andreopoulos B."/>
            <person name="Lipzen A."/>
            <person name="Chen C."/>
            <person name="Yanf M."/>
            <person name="Daum C."/>
            <person name="Ng V."/>
            <person name="Clum A."/>
            <person name="Ohm R."/>
            <person name="Martin F."/>
            <person name="Silar P."/>
            <person name="Natvig D."/>
            <person name="Lalanne C."/>
            <person name="Gautier V."/>
            <person name="Ament-Velasquez S.L."/>
            <person name="Kruys A."/>
            <person name="Hutchinson M.I."/>
            <person name="Powell A.J."/>
            <person name="Barry K."/>
            <person name="Miller A.N."/>
            <person name="Grigoriev I.V."/>
            <person name="Debuchy R."/>
            <person name="Gladieux P."/>
            <person name="Thoren M.H."/>
            <person name="Johannesson H."/>
        </authorList>
    </citation>
    <scope>NUCLEOTIDE SEQUENCE</scope>
    <source>
        <strain evidence="8">CBS 123565</strain>
    </source>
</reference>
<dbReference type="SUPFAM" id="SSF52490">
    <property type="entry name" value="Tubulin nucleotide-binding domain-like"/>
    <property type="match status" value="1"/>
</dbReference>
<feature type="region of interest" description="Disordered" evidence="5">
    <location>
        <begin position="341"/>
        <end position="363"/>
    </location>
</feature>
<feature type="domain" description="DML1/Misato tubulin" evidence="7">
    <location>
        <begin position="122"/>
        <end position="312"/>
    </location>
</feature>
<dbReference type="GO" id="GO:0005739">
    <property type="term" value="C:mitochondrion"/>
    <property type="evidence" value="ECO:0007669"/>
    <property type="project" value="UniProtKB-SubCell"/>
</dbReference>